<accession>A0A1G2HL00</accession>
<name>A0A1G2HL00_9BACT</name>
<protein>
    <recommendedName>
        <fullName evidence="3">DUF458 domain-containing protein</fullName>
    </recommendedName>
</protein>
<dbReference type="PANTHER" id="PTHR39961:SF1">
    <property type="entry name" value="DUF458 DOMAIN-CONTAINING PROTEIN"/>
    <property type="match status" value="1"/>
</dbReference>
<dbReference type="EMBL" id="MHOJ01000001">
    <property type="protein sequence ID" value="OGZ63133.1"/>
    <property type="molecule type" value="Genomic_DNA"/>
</dbReference>
<dbReference type="PANTHER" id="PTHR39961">
    <property type="entry name" value="HYPOTHETICAL CYTOSOLIC PROTEIN"/>
    <property type="match status" value="1"/>
</dbReference>
<evidence type="ECO:0000313" key="2">
    <source>
        <dbReference type="Proteomes" id="UP000178509"/>
    </source>
</evidence>
<dbReference type="InterPro" id="IPR007405">
    <property type="entry name" value="Phage_KVP40_Orf299"/>
</dbReference>
<reference evidence="1 2" key="1">
    <citation type="journal article" date="2016" name="Nat. Commun.">
        <title>Thousands of microbial genomes shed light on interconnected biogeochemical processes in an aquifer system.</title>
        <authorList>
            <person name="Anantharaman K."/>
            <person name="Brown C.T."/>
            <person name="Hug L.A."/>
            <person name="Sharon I."/>
            <person name="Castelle C.J."/>
            <person name="Probst A.J."/>
            <person name="Thomas B.C."/>
            <person name="Singh A."/>
            <person name="Wilkins M.J."/>
            <person name="Karaoz U."/>
            <person name="Brodie E.L."/>
            <person name="Williams K.H."/>
            <person name="Hubbard S.S."/>
            <person name="Banfield J.F."/>
        </authorList>
    </citation>
    <scope>NUCLEOTIDE SEQUENCE [LARGE SCALE GENOMIC DNA]</scope>
</reference>
<dbReference type="Proteomes" id="UP000178509">
    <property type="component" value="Unassembled WGS sequence"/>
</dbReference>
<sequence>MTKDSTYDFSQFITVTREPKTFREMVDDIFAFVKQDPQSDYRVIIGTDSEGYGSVTYATAVVVHRVGKGARAFICKNKIQTPYRVLREKIYNESMLSLTLAQELSPYLAKMFGEDFVESNFVIHSDIGNNGDTREMIKEIVGMVRGYGFQVEIKPESYAASSVADRFVVPPRKTTPQTA</sequence>
<gene>
    <name evidence="1" type="ORF">A3H51_03005</name>
</gene>
<evidence type="ECO:0008006" key="3">
    <source>
        <dbReference type="Google" id="ProtNLM"/>
    </source>
</evidence>
<dbReference type="Pfam" id="PF04308">
    <property type="entry name" value="RNaseH_like"/>
    <property type="match status" value="1"/>
</dbReference>
<evidence type="ECO:0000313" key="1">
    <source>
        <dbReference type="EMBL" id="OGZ63133.1"/>
    </source>
</evidence>
<comment type="caution">
    <text evidence="1">The sequence shown here is derived from an EMBL/GenBank/DDBJ whole genome shotgun (WGS) entry which is preliminary data.</text>
</comment>
<dbReference type="AlphaFoldDB" id="A0A1G2HL00"/>
<proteinExistence type="predicted"/>
<organism evidence="1 2">
    <name type="scientific">Candidatus Spechtbacteria bacterium RIFCSPLOWO2_02_FULL_38_8</name>
    <dbReference type="NCBI Taxonomy" id="1802164"/>
    <lineage>
        <taxon>Bacteria</taxon>
        <taxon>Candidatus Spechtiibacteriota</taxon>
    </lineage>
</organism>